<proteinExistence type="predicted"/>
<sequence>MKQLLTLLLLVFGSAAFAAIKPQATPVPTVESRQNTFIDTKKAPPKTAKAQENTTKEIRHNREKPAKANTTKFCNNLEGSTLGLSEYFVDFVHDSNVKLVKLLM</sequence>
<dbReference type="Proteomes" id="UP000287527">
    <property type="component" value="Unassembled WGS sequence"/>
</dbReference>
<gene>
    <name evidence="3" type="ORF">EPI11_04215</name>
</gene>
<keyword evidence="4" id="KW-1185">Reference proteome</keyword>
<evidence type="ECO:0000256" key="1">
    <source>
        <dbReference type="SAM" id="MobiDB-lite"/>
    </source>
</evidence>
<dbReference type="EMBL" id="SBII01000002">
    <property type="protein sequence ID" value="RWX02431.1"/>
    <property type="molecule type" value="Genomic_DNA"/>
</dbReference>
<evidence type="ECO:0000256" key="2">
    <source>
        <dbReference type="SAM" id="SignalP"/>
    </source>
</evidence>
<dbReference type="OrthoDB" id="1371574at2"/>
<accession>A0A444HDS0</accession>
<feature type="compositionally biased region" description="Basic and acidic residues" evidence="1">
    <location>
        <begin position="54"/>
        <end position="66"/>
    </location>
</feature>
<feature type="region of interest" description="Disordered" evidence="1">
    <location>
        <begin position="39"/>
        <end position="70"/>
    </location>
</feature>
<evidence type="ECO:0000313" key="4">
    <source>
        <dbReference type="Proteomes" id="UP000287527"/>
    </source>
</evidence>
<dbReference type="RefSeq" id="WP_128388703.1">
    <property type="nucleotide sequence ID" value="NZ_SBII01000002.1"/>
</dbReference>
<comment type="caution">
    <text evidence="3">The sequence shown here is derived from an EMBL/GenBank/DDBJ whole genome shotgun (WGS) entry which is preliminary data.</text>
</comment>
<feature type="chain" id="PRO_5019420718" evidence="2">
    <location>
        <begin position="19"/>
        <end position="104"/>
    </location>
</feature>
<evidence type="ECO:0000313" key="3">
    <source>
        <dbReference type="EMBL" id="RWX02431.1"/>
    </source>
</evidence>
<organism evidence="3 4">
    <name type="scientific">Flavobacterium cerinum</name>
    <dbReference type="NCBI Taxonomy" id="2502784"/>
    <lineage>
        <taxon>Bacteria</taxon>
        <taxon>Pseudomonadati</taxon>
        <taxon>Bacteroidota</taxon>
        <taxon>Flavobacteriia</taxon>
        <taxon>Flavobacteriales</taxon>
        <taxon>Flavobacteriaceae</taxon>
        <taxon>Flavobacterium</taxon>
    </lineage>
</organism>
<protein>
    <submittedName>
        <fullName evidence="3">Uncharacterized protein</fullName>
    </submittedName>
</protein>
<feature type="signal peptide" evidence="2">
    <location>
        <begin position="1"/>
        <end position="18"/>
    </location>
</feature>
<keyword evidence="2" id="KW-0732">Signal</keyword>
<dbReference type="AlphaFoldDB" id="A0A444HDS0"/>
<reference evidence="3 4" key="1">
    <citation type="submission" date="2019-01" db="EMBL/GenBank/DDBJ databases">
        <title>Flavobacterium sp. nov.,isolated from freshwater.</title>
        <authorList>
            <person name="Zhang R."/>
            <person name="Du Z.-J."/>
        </authorList>
    </citation>
    <scope>NUCLEOTIDE SEQUENCE [LARGE SCALE GENOMIC DNA]</scope>
    <source>
        <strain evidence="3 4">1E403</strain>
    </source>
</reference>
<name>A0A444HDS0_9FLAO</name>